<gene>
    <name evidence="1" type="ORF">GN958_ATG07249</name>
</gene>
<proteinExistence type="predicted"/>
<evidence type="ECO:0000313" key="1">
    <source>
        <dbReference type="EMBL" id="KAF4143516.1"/>
    </source>
</evidence>
<comment type="caution">
    <text evidence="1">The sequence shown here is derived from an EMBL/GenBank/DDBJ whole genome shotgun (WGS) entry which is preliminary data.</text>
</comment>
<name>A0A8S9URF5_PHYIN</name>
<organism evidence="1 2">
    <name type="scientific">Phytophthora infestans</name>
    <name type="common">Potato late blight agent</name>
    <name type="synonym">Botrytis infestans</name>
    <dbReference type="NCBI Taxonomy" id="4787"/>
    <lineage>
        <taxon>Eukaryota</taxon>
        <taxon>Sar</taxon>
        <taxon>Stramenopiles</taxon>
        <taxon>Oomycota</taxon>
        <taxon>Peronosporomycetes</taxon>
        <taxon>Peronosporales</taxon>
        <taxon>Peronosporaceae</taxon>
        <taxon>Phytophthora</taxon>
    </lineage>
</organism>
<protein>
    <submittedName>
        <fullName evidence="1">Uncharacterized protein</fullName>
    </submittedName>
</protein>
<reference evidence="1" key="1">
    <citation type="submission" date="2020-03" db="EMBL/GenBank/DDBJ databases">
        <title>Hybrid Assembly of Korean Phytophthora infestans isolates.</title>
        <authorList>
            <person name="Prokchorchik M."/>
            <person name="Lee Y."/>
            <person name="Seo J."/>
            <person name="Cho J.-H."/>
            <person name="Park Y.-E."/>
            <person name="Jang D.-C."/>
            <person name="Im J.-S."/>
            <person name="Choi J.-G."/>
            <person name="Park H.-J."/>
            <person name="Lee G.-B."/>
            <person name="Lee Y.-G."/>
            <person name="Hong S.-Y."/>
            <person name="Cho K."/>
            <person name="Sohn K.H."/>
        </authorList>
    </citation>
    <scope>NUCLEOTIDE SEQUENCE</scope>
    <source>
        <strain evidence="1">KR_2_A2</strain>
    </source>
</reference>
<evidence type="ECO:0000313" key="2">
    <source>
        <dbReference type="Proteomes" id="UP000704712"/>
    </source>
</evidence>
<dbReference type="AlphaFoldDB" id="A0A8S9URF5"/>
<dbReference type="Proteomes" id="UP000704712">
    <property type="component" value="Unassembled WGS sequence"/>
</dbReference>
<accession>A0A8S9URF5</accession>
<dbReference type="EMBL" id="JAACNO010001006">
    <property type="protein sequence ID" value="KAF4143516.1"/>
    <property type="molecule type" value="Genomic_DNA"/>
</dbReference>
<sequence>MLTHTLIDHLWGNKTAFLTLTTSSEYLALGNYTQAAKTAVIIARQEQELEARDVPTTCSSPASGSRASKRSGVAAQLRIGEKTCQTIIRICPSSLRTPLIFSSLRSSSVSVQVCVRTVMTLLQLSCVHLNTADRWTDIRRKIEAIRIRNSHPILEHHAVLLARTS</sequence>